<dbReference type="InterPro" id="IPR036961">
    <property type="entry name" value="Kinesin_motor_dom_sf"/>
</dbReference>
<feature type="coiled-coil region" evidence="2">
    <location>
        <begin position="320"/>
        <end position="361"/>
    </location>
</feature>
<dbReference type="InterPro" id="IPR027417">
    <property type="entry name" value="P-loop_NTPase"/>
</dbReference>
<dbReference type="PROSITE" id="PS50067">
    <property type="entry name" value="KINESIN_MOTOR_2"/>
    <property type="match status" value="1"/>
</dbReference>
<evidence type="ECO:0000256" key="2">
    <source>
        <dbReference type="SAM" id="Coils"/>
    </source>
</evidence>
<dbReference type="PANTHER" id="PTHR24115:SF1004">
    <property type="entry name" value="KINESIN-LIKE PROTEIN KIF15"/>
    <property type="match status" value="1"/>
</dbReference>
<dbReference type="InterPro" id="IPR027640">
    <property type="entry name" value="Kinesin-like_fam"/>
</dbReference>
<dbReference type="GO" id="GO:0005871">
    <property type="term" value="C:kinesin complex"/>
    <property type="evidence" value="ECO:0007669"/>
    <property type="project" value="TreeGrafter"/>
</dbReference>
<dbReference type="AlphaFoldDB" id="A0A4U0TPZ6"/>
<dbReference type="PRINTS" id="PR00380">
    <property type="entry name" value="KINESINHEAVY"/>
</dbReference>
<keyword evidence="3" id="KW-0812">Transmembrane</keyword>
<proteinExistence type="inferred from homology"/>
<dbReference type="GO" id="GO:0016887">
    <property type="term" value="F:ATP hydrolysis activity"/>
    <property type="evidence" value="ECO:0007669"/>
    <property type="project" value="TreeGrafter"/>
</dbReference>
<dbReference type="SUPFAM" id="SSF52540">
    <property type="entry name" value="P-loop containing nucleoside triphosphate hydrolases"/>
    <property type="match status" value="1"/>
</dbReference>
<feature type="binding site" evidence="1">
    <location>
        <begin position="476"/>
        <end position="483"/>
    </location>
    <ligand>
        <name>ATP</name>
        <dbReference type="ChEBI" id="CHEBI:30616"/>
    </ligand>
</feature>
<protein>
    <recommendedName>
        <fullName evidence="4">Kinesin motor domain-containing protein</fullName>
    </recommendedName>
</protein>
<keyword evidence="6" id="KW-1185">Reference proteome</keyword>
<evidence type="ECO:0000313" key="6">
    <source>
        <dbReference type="Proteomes" id="UP000308549"/>
    </source>
</evidence>
<dbReference type="Proteomes" id="UP000308549">
    <property type="component" value="Unassembled WGS sequence"/>
</dbReference>
<feature type="domain" description="Kinesin motor" evidence="4">
    <location>
        <begin position="393"/>
        <end position="672"/>
    </location>
</feature>
<comment type="caution">
    <text evidence="5">The sequence shown here is derived from an EMBL/GenBank/DDBJ whole genome shotgun (WGS) entry which is preliminary data.</text>
</comment>
<dbReference type="Gene3D" id="3.40.850.10">
    <property type="entry name" value="Kinesin motor domain"/>
    <property type="match status" value="1"/>
</dbReference>
<dbReference type="GO" id="GO:0005524">
    <property type="term" value="F:ATP binding"/>
    <property type="evidence" value="ECO:0007669"/>
    <property type="project" value="UniProtKB-UniRule"/>
</dbReference>
<feature type="transmembrane region" description="Helical" evidence="3">
    <location>
        <begin position="58"/>
        <end position="79"/>
    </location>
</feature>
<keyword evidence="1" id="KW-0505">Motor protein</keyword>
<dbReference type="EMBL" id="NAJL01000049">
    <property type="protein sequence ID" value="TKA23936.1"/>
    <property type="molecule type" value="Genomic_DNA"/>
</dbReference>
<dbReference type="Pfam" id="PF00225">
    <property type="entry name" value="Kinesin"/>
    <property type="match status" value="1"/>
</dbReference>
<dbReference type="GO" id="GO:0003777">
    <property type="term" value="F:microtubule motor activity"/>
    <property type="evidence" value="ECO:0007669"/>
    <property type="project" value="InterPro"/>
</dbReference>
<dbReference type="PANTHER" id="PTHR24115">
    <property type="entry name" value="KINESIN-RELATED"/>
    <property type="match status" value="1"/>
</dbReference>
<evidence type="ECO:0000256" key="3">
    <source>
        <dbReference type="SAM" id="Phobius"/>
    </source>
</evidence>
<comment type="similarity">
    <text evidence="1">Belongs to the TRAFAC class myosin-kinesin ATPase superfamily. Kinesin family.</text>
</comment>
<reference evidence="5 6" key="1">
    <citation type="submission" date="2017-03" db="EMBL/GenBank/DDBJ databases">
        <title>Genomes of endolithic fungi from Antarctica.</title>
        <authorList>
            <person name="Coleine C."/>
            <person name="Masonjones S."/>
            <person name="Stajich J.E."/>
        </authorList>
    </citation>
    <scope>NUCLEOTIDE SEQUENCE [LARGE SCALE GENOMIC DNA]</scope>
    <source>
        <strain evidence="5 6">CCFEE 6315</strain>
    </source>
</reference>
<dbReference type="GO" id="GO:0005874">
    <property type="term" value="C:microtubule"/>
    <property type="evidence" value="ECO:0007669"/>
    <property type="project" value="TreeGrafter"/>
</dbReference>
<dbReference type="SMART" id="SM00129">
    <property type="entry name" value="KISc"/>
    <property type="match status" value="1"/>
</dbReference>
<keyword evidence="3" id="KW-0472">Membrane</keyword>
<dbReference type="OrthoDB" id="3676340at2759"/>
<dbReference type="InterPro" id="IPR001752">
    <property type="entry name" value="Kinesin_motor_dom"/>
</dbReference>
<keyword evidence="1" id="KW-0067">ATP-binding</keyword>
<evidence type="ECO:0000259" key="4">
    <source>
        <dbReference type="PROSITE" id="PS50067"/>
    </source>
</evidence>
<evidence type="ECO:0000313" key="5">
    <source>
        <dbReference type="EMBL" id="TKA23936.1"/>
    </source>
</evidence>
<keyword evidence="2" id="KW-0175">Coiled coil</keyword>
<name>A0A4U0TPZ6_9PEZI</name>
<accession>A0A4U0TPZ6</accession>
<keyword evidence="3" id="KW-1133">Transmembrane helix</keyword>
<keyword evidence="1" id="KW-0547">Nucleotide-binding</keyword>
<dbReference type="GO" id="GO:0007018">
    <property type="term" value="P:microtubule-based movement"/>
    <property type="evidence" value="ECO:0007669"/>
    <property type="project" value="InterPro"/>
</dbReference>
<evidence type="ECO:0000256" key="1">
    <source>
        <dbReference type="PROSITE-ProRule" id="PRU00283"/>
    </source>
</evidence>
<sequence>MPNSTFYDRLSAATVKQIYHERGLRGRATNKAAMVTELAVLDTTHFPTLVNTVNRSTIVTDVLVVMSWIIFLSAVKGFLAAQSASWPLPYLMLHLPSAFLAYILNFSNVVRGEHGDQEQVLQCALVWRTQCLSSTPPAEPIPWPAPPFVEDSPLLATTPLHSLFDAYSRYVYKRQMTIFVHGEHPDCNPDLCSQLLLSRLRECCQQVKHQTDRAAALDGLNRQLRSRIAERLTRDDVAKVIKQVDGCRCKARQESEEQVLSSLDEISAQRRIDGVVASAQLIRRRAVGFRYKRAASSQDLDQPPLAYQERADIQVGKQTYRVQQDEVQTIQRRLSEVEEENQRLQKTIAAAREASQTLQADATRQRDRLQQWLDVLGEAHCNNSVKLLHLCGHRQHLVRLRAPTPAEAHVGEPLVALQLAGAPSPSIQLRLRDRDAKYCFDHVLNEHVSNQHLFNILEPLVTTALHGHPALVVVDGPTNSGKSYTMLNGPDALIQAAVRWMDRWRGDQLGEKTRRIRLEAVEVYLGTVRDLLAPAATELKPVYWKQTGPAASIDGYRVDNASTIDIQGDKDVQQLVSRAIDRRKTAATKGNKRSSRGFVICSIHFDSDKRASLRFVDLPGSEERGVAETAQEQKESDDIARGRLAFHQRMRLGLSGTAENHMASSSTYQTRE</sequence>
<gene>
    <name evidence="5" type="ORF">B0A50_06442</name>
</gene>
<dbReference type="GO" id="GO:0008017">
    <property type="term" value="F:microtubule binding"/>
    <property type="evidence" value="ECO:0007669"/>
    <property type="project" value="InterPro"/>
</dbReference>
<organism evidence="5 6">
    <name type="scientific">Salinomyces thailandicus</name>
    <dbReference type="NCBI Taxonomy" id="706561"/>
    <lineage>
        <taxon>Eukaryota</taxon>
        <taxon>Fungi</taxon>
        <taxon>Dikarya</taxon>
        <taxon>Ascomycota</taxon>
        <taxon>Pezizomycotina</taxon>
        <taxon>Dothideomycetes</taxon>
        <taxon>Dothideomycetidae</taxon>
        <taxon>Mycosphaerellales</taxon>
        <taxon>Teratosphaeriaceae</taxon>
        <taxon>Salinomyces</taxon>
    </lineage>
</organism>